<sequence>MKAWCGVQVTGGVWAQRIFGGVWVRKERTNALGIGQKQLVEPEKKKKDVGLKKNLLQGSKKTSKEGSQSSVQGGTSTSDVAQEVGTSTANEEGFNQEDVRTSGAVGGLGATIAAYSIVGGMASAGTHLEESFIHWSGGPAMKIIEIREINWDTHLLPNIDPSPKGKELLVEFERPNLVSEHCTKVLKDIHEQVEPRVTKFDEWKIFQRKVRLNMILSMIPIEELTKIEDDIMTRAETDRVSELMIRRELIHSKMIIEFLEKSMVEHWESSNLNKPSGILLKFYGVPISTYTLMKLIQIKRLGHGQFYISNKKEIGFIGGNPSSHKGWPVSPSQLGGRHSNPAVTTPMIVVGLFRHDTSVGQSQRGSQSGHQSINLAQYISRKHGRTQPTQTSFLMASLNTEEAVLNLKSKANESCRSLGFHLAKKIEQHCYFAIFSKVELQPQMGSNRKSKANGYSEDEHPVLFLDVEQALADMPEDEDSEEGSAGREEAPQA</sequence>
<evidence type="ECO:0000256" key="1">
    <source>
        <dbReference type="SAM" id="MobiDB-lite"/>
    </source>
</evidence>
<dbReference type="Proteomes" id="UP000250235">
    <property type="component" value="Unassembled WGS sequence"/>
</dbReference>
<dbReference type="OrthoDB" id="1933455at2759"/>
<protein>
    <submittedName>
        <fullName evidence="2">Uncharacterized protein</fullName>
    </submittedName>
</protein>
<feature type="compositionally biased region" description="Low complexity" evidence="1">
    <location>
        <begin position="66"/>
        <end position="78"/>
    </location>
</feature>
<feature type="compositionally biased region" description="Basic and acidic residues" evidence="1">
    <location>
        <begin position="484"/>
        <end position="493"/>
    </location>
</feature>
<dbReference type="AlphaFoldDB" id="A0A2Z7D9M7"/>
<gene>
    <name evidence="2" type="ORF">F511_16711</name>
</gene>
<evidence type="ECO:0000313" key="3">
    <source>
        <dbReference type="Proteomes" id="UP000250235"/>
    </source>
</evidence>
<keyword evidence="3" id="KW-1185">Reference proteome</keyword>
<evidence type="ECO:0000313" key="2">
    <source>
        <dbReference type="EMBL" id="KZV56111.1"/>
    </source>
</evidence>
<proteinExistence type="predicted"/>
<accession>A0A2Z7D9M7</accession>
<reference evidence="2 3" key="1">
    <citation type="journal article" date="2015" name="Proc. Natl. Acad. Sci. U.S.A.">
        <title>The resurrection genome of Boea hygrometrica: A blueprint for survival of dehydration.</title>
        <authorList>
            <person name="Xiao L."/>
            <person name="Yang G."/>
            <person name="Zhang L."/>
            <person name="Yang X."/>
            <person name="Zhao S."/>
            <person name="Ji Z."/>
            <person name="Zhou Q."/>
            <person name="Hu M."/>
            <person name="Wang Y."/>
            <person name="Chen M."/>
            <person name="Xu Y."/>
            <person name="Jin H."/>
            <person name="Xiao X."/>
            <person name="Hu G."/>
            <person name="Bao F."/>
            <person name="Hu Y."/>
            <person name="Wan P."/>
            <person name="Li L."/>
            <person name="Deng X."/>
            <person name="Kuang T."/>
            <person name="Xiang C."/>
            <person name="Zhu J.K."/>
            <person name="Oliver M.J."/>
            <person name="He Y."/>
        </authorList>
    </citation>
    <scope>NUCLEOTIDE SEQUENCE [LARGE SCALE GENOMIC DNA]</scope>
    <source>
        <strain evidence="3">cv. XS01</strain>
    </source>
</reference>
<organism evidence="2 3">
    <name type="scientific">Dorcoceras hygrometricum</name>
    <dbReference type="NCBI Taxonomy" id="472368"/>
    <lineage>
        <taxon>Eukaryota</taxon>
        <taxon>Viridiplantae</taxon>
        <taxon>Streptophyta</taxon>
        <taxon>Embryophyta</taxon>
        <taxon>Tracheophyta</taxon>
        <taxon>Spermatophyta</taxon>
        <taxon>Magnoliopsida</taxon>
        <taxon>eudicotyledons</taxon>
        <taxon>Gunneridae</taxon>
        <taxon>Pentapetalae</taxon>
        <taxon>asterids</taxon>
        <taxon>lamiids</taxon>
        <taxon>Lamiales</taxon>
        <taxon>Gesneriaceae</taxon>
        <taxon>Didymocarpoideae</taxon>
        <taxon>Trichosporeae</taxon>
        <taxon>Loxocarpinae</taxon>
        <taxon>Dorcoceras</taxon>
    </lineage>
</organism>
<feature type="region of interest" description="Disordered" evidence="1">
    <location>
        <begin position="43"/>
        <end position="98"/>
    </location>
</feature>
<name>A0A2Z7D9M7_9LAMI</name>
<feature type="region of interest" description="Disordered" evidence="1">
    <location>
        <begin position="470"/>
        <end position="493"/>
    </location>
</feature>
<dbReference type="EMBL" id="KQ988402">
    <property type="protein sequence ID" value="KZV56111.1"/>
    <property type="molecule type" value="Genomic_DNA"/>
</dbReference>